<reference evidence="1 2" key="1">
    <citation type="submission" date="2017-09" db="EMBL/GenBank/DDBJ databases">
        <title>Large-scale bioinformatics analysis of Bacillus genomes uncovers conserved roles of natural products in bacterial physiology.</title>
        <authorList>
            <consortium name="Agbiome Team Llc"/>
            <person name="Bleich R.M."/>
            <person name="Grubbs K.J."/>
            <person name="Santa Maria K.C."/>
            <person name="Allen S.E."/>
            <person name="Farag S."/>
            <person name="Shank E.A."/>
            <person name="Bowers A."/>
        </authorList>
    </citation>
    <scope>NUCLEOTIDE SEQUENCE [LARGE SCALE GENOMIC DNA]</scope>
    <source>
        <strain evidence="1 2">AFS092012</strain>
    </source>
</reference>
<dbReference type="RefSeq" id="WP_097894498.1">
    <property type="nucleotide sequence ID" value="NZ_NVOR01000015.1"/>
</dbReference>
<dbReference type="EMBL" id="NVOR01000015">
    <property type="protein sequence ID" value="PED83402.1"/>
    <property type="molecule type" value="Genomic_DNA"/>
</dbReference>
<gene>
    <name evidence="1" type="ORF">CON65_05875</name>
</gene>
<name>A0AA91VDR4_9BACI</name>
<evidence type="ECO:0000313" key="2">
    <source>
        <dbReference type="Proteomes" id="UP000221020"/>
    </source>
</evidence>
<accession>A0AA91VDR4</accession>
<evidence type="ECO:0000313" key="1">
    <source>
        <dbReference type="EMBL" id="PED83402.1"/>
    </source>
</evidence>
<protein>
    <submittedName>
        <fullName evidence="1">Uncharacterized protein</fullName>
    </submittedName>
</protein>
<proteinExistence type="predicted"/>
<comment type="caution">
    <text evidence="1">The sequence shown here is derived from an EMBL/GenBank/DDBJ whole genome shotgun (WGS) entry which is preliminary data.</text>
</comment>
<organism evidence="1 2">
    <name type="scientific">Bacillus pseudomycoides</name>
    <dbReference type="NCBI Taxonomy" id="64104"/>
    <lineage>
        <taxon>Bacteria</taxon>
        <taxon>Bacillati</taxon>
        <taxon>Bacillota</taxon>
        <taxon>Bacilli</taxon>
        <taxon>Bacillales</taxon>
        <taxon>Bacillaceae</taxon>
        <taxon>Bacillus</taxon>
        <taxon>Bacillus cereus group</taxon>
    </lineage>
</organism>
<dbReference type="Proteomes" id="UP000221020">
    <property type="component" value="Unassembled WGS sequence"/>
</dbReference>
<dbReference type="AlphaFoldDB" id="A0AA91VDR4"/>
<sequence>MGNNCEFKSRNITKNKGEELLFWCTKCRRWKVKEEFYKINYMCKVCRNKKIAEKRKAEKEKNLAEFLLRESCKLAIQRSRSKKKKGYENVKCEWDSWRDMYEDLKNKKLFKDDWKHQTEIYKEWGEDQVDRPTIDRIDPQGDYSLENIQCLSYQENVLKDKNTVTNVFYYDEEGRLTYQPYKTVKQAVSDLGVNYERFRRNRDAKVPVFLEGKPLFIQSSNS</sequence>